<proteinExistence type="predicted"/>
<keyword evidence="1" id="KW-0560">Oxidoreductase</keyword>
<keyword evidence="3" id="KW-1185">Reference proteome</keyword>
<evidence type="ECO:0000313" key="3">
    <source>
        <dbReference type="Proteomes" id="UP001597041"/>
    </source>
</evidence>
<name>A0ABW3NIB1_9BACI</name>
<dbReference type="Pfam" id="PF13510">
    <property type="entry name" value="Fer2_4"/>
    <property type="match status" value="1"/>
</dbReference>
<dbReference type="InterPro" id="IPR042204">
    <property type="entry name" value="2Fe-2S-bd_N"/>
</dbReference>
<gene>
    <name evidence="2" type="ORF">ACFQ19_16060</name>
</gene>
<dbReference type="SUPFAM" id="SSF54292">
    <property type="entry name" value="2Fe-2S ferredoxin-like"/>
    <property type="match status" value="1"/>
</dbReference>
<dbReference type="Gene3D" id="3.10.20.440">
    <property type="entry name" value="2Fe-2S iron-sulphur cluster binding domain, sarcosine oxidase, alpha subunit, N-terminal domain"/>
    <property type="match status" value="1"/>
</dbReference>
<reference evidence="3" key="1">
    <citation type="journal article" date="2019" name="Int. J. Syst. Evol. Microbiol.">
        <title>The Global Catalogue of Microorganisms (GCM) 10K type strain sequencing project: providing services to taxonomists for standard genome sequencing and annotation.</title>
        <authorList>
            <consortium name="The Broad Institute Genomics Platform"/>
            <consortium name="The Broad Institute Genome Sequencing Center for Infectious Disease"/>
            <person name="Wu L."/>
            <person name="Ma J."/>
        </authorList>
    </citation>
    <scope>NUCLEOTIDE SEQUENCE [LARGE SCALE GENOMIC DNA]</scope>
    <source>
        <strain evidence="3">CCUG 56608</strain>
    </source>
</reference>
<accession>A0ABW3NIB1</accession>
<sequence length="104" mass="11605">MSVSYRLNESEQEKEKVAFYFNKEELYGYENEPIASALLANGIRSIRVDDKTGESRGVYCGIGHCFECRAEVDGVSNVRTCLTPLQKGMNVNTVSDLSREGNES</sequence>
<evidence type="ECO:0000313" key="2">
    <source>
        <dbReference type="EMBL" id="MFD1067522.1"/>
    </source>
</evidence>
<evidence type="ECO:0000256" key="1">
    <source>
        <dbReference type="ARBA" id="ARBA00023002"/>
    </source>
</evidence>
<dbReference type="RefSeq" id="WP_379593644.1">
    <property type="nucleotide sequence ID" value="NZ_JBHTKK010000023.1"/>
</dbReference>
<comment type="caution">
    <text evidence="2">The sequence shown here is derived from an EMBL/GenBank/DDBJ whole genome shotgun (WGS) entry which is preliminary data.</text>
</comment>
<organism evidence="2 3">
    <name type="scientific">Oceanobacillus locisalsi</name>
    <dbReference type="NCBI Taxonomy" id="546107"/>
    <lineage>
        <taxon>Bacteria</taxon>
        <taxon>Bacillati</taxon>
        <taxon>Bacillota</taxon>
        <taxon>Bacilli</taxon>
        <taxon>Bacillales</taxon>
        <taxon>Bacillaceae</taxon>
        <taxon>Oceanobacillus</taxon>
    </lineage>
</organism>
<dbReference type="Proteomes" id="UP001597041">
    <property type="component" value="Unassembled WGS sequence"/>
</dbReference>
<dbReference type="InterPro" id="IPR036010">
    <property type="entry name" value="2Fe-2S_ferredoxin-like_sf"/>
</dbReference>
<protein>
    <submittedName>
        <fullName evidence="2">(2Fe-2S)-binding protein</fullName>
    </submittedName>
</protein>
<dbReference type="EMBL" id="JBHTKK010000023">
    <property type="protein sequence ID" value="MFD1067522.1"/>
    <property type="molecule type" value="Genomic_DNA"/>
</dbReference>